<dbReference type="SUPFAM" id="SSF50998">
    <property type="entry name" value="Quinoprotein alcohol dehydrogenase-like"/>
    <property type="match status" value="1"/>
</dbReference>
<dbReference type="Pfam" id="PF00400">
    <property type="entry name" value="WD40"/>
    <property type="match status" value="10"/>
</dbReference>
<dbReference type="Gene3D" id="3.40.50.300">
    <property type="entry name" value="P-loop containing nucleotide triphosphate hydrolases"/>
    <property type="match status" value="1"/>
</dbReference>
<feature type="domain" description="EML-like second beta-propeller" evidence="7">
    <location>
        <begin position="1269"/>
        <end position="1428"/>
    </location>
</feature>
<feature type="repeat" description="WD" evidence="6">
    <location>
        <begin position="1177"/>
        <end position="1218"/>
    </location>
</feature>
<comment type="function">
    <text evidence="5">Involved in mitochondrial fission. Acts as an adapter protein required to form mitochondrial fission complexes. Formation of these complexes is required to promote constriction and fission of the mitochondrial compartment at a late step in mitochondrial division.</text>
</comment>
<feature type="repeat" description="WD" evidence="6">
    <location>
        <begin position="1471"/>
        <end position="1512"/>
    </location>
</feature>
<dbReference type="InterPro" id="IPR001680">
    <property type="entry name" value="WD40_rpt"/>
</dbReference>
<feature type="repeat" description="WD" evidence="6">
    <location>
        <begin position="1219"/>
        <end position="1260"/>
    </location>
</feature>
<reference evidence="11" key="2">
    <citation type="submission" date="2020-04" db="EMBL/GenBank/DDBJ databases">
        <authorList>
            <consortium name="NCBI Genome Project"/>
        </authorList>
    </citation>
    <scope>NUCLEOTIDE SEQUENCE</scope>
    <source>
        <strain evidence="11">CBS 781.70</strain>
    </source>
</reference>
<feature type="repeat" description="WD" evidence="6">
    <location>
        <begin position="673"/>
        <end position="714"/>
    </location>
</feature>
<feature type="repeat" description="WD" evidence="6">
    <location>
        <begin position="799"/>
        <end position="840"/>
    </location>
</feature>
<comment type="similarity">
    <text evidence="3">Belongs to the WD repeat MDV1/CAF4 family.</text>
</comment>
<dbReference type="InterPro" id="IPR027417">
    <property type="entry name" value="P-loop_NTPase"/>
</dbReference>
<dbReference type="InterPro" id="IPR036322">
    <property type="entry name" value="WD40_repeat_dom_sf"/>
</dbReference>
<feature type="repeat" description="WD" evidence="6">
    <location>
        <begin position="1387"/>
        <end position="1428"/>
    </location>
</feature>
<feature type="repeat" description="WD" evidence="6">
    <location>
        <begin position="925"/>
        <end position="966"/>
    </location>
</feature>
<dbReference type="OrthoDB" id="674604at2759"/>
<feature type="repeat" description="WD" evidence="6">
    <location>
        <begin position="967"/>
        <end position="1008"/>
    </location>
</feature>
<feature type="repeat" description="WD" evidence="6">
    <location>
        <begin position="1135"/>
        <end position="1176"/>
    </location>
</feature>
<feature type="repeat" description="WD" evidence="6">
    <location>
        <begin position="1009"/>
        <end position="1050"/>
    </location>
</feature>
<feature type="domain" description="Nephrocystin 3-like N-terminal" evidence="8">
    <location>
        <begin position="86"/>
        <end position="245"/>
    </location>
</feature>
<feature type="repeat" description="WD" evidence="6">
    <location>
        <begin position="1429"/>
        <end position="1470"/>
    </location>
</feature>
<dbReference type="Pfam" id="PF25173">
    <property type="entry name" value="Beta-prop_WDR3_1st"/>
    <property type="match status" value="1"/>
</dbReference>
<evidence type="ECO:0000259" key="7">
    <source>
        <dbReference type="Pfam" id="PF23414"/>
    </source>
</evidence>
<dbReference type="PANTHER" id="PTHR22847:SF637">
    <property type="entry name" value="WD REPEAT DOMAIN 5B"/>
    <property type="match status" value="1"/>
</dbReference>
<dbReference type="SUPFAM" id="SSF52540">
    <property type="entry name" value="P-loop containing nucleoside triphosphate hydrolases"/>
    <property type="match status" value="1"/>
</dbReference>
<accession>A0A6G1FUL9</accession>
<evidence type="ECO:0000256" key="3">
    <source>
        <dbReference type="ARBA" id="ARBA00038415"/>
    </source>
</evidence>
<sequence length="1628" mass="177790">MTRSFVRRSKSSINTYADQSCDEITSLSIPSRHNVTMVMVRNSGDTSDLDRVLNILPIAADASFKSFKRQHEPTCHPDTRVALLREIYNWADGERSPFIFWLSGLAGTGKSTIARTVAASYSQKGQLTGSFFFSRTGGDVGRTGKFITSIAFQLANAIPDLKPKICDAISKCNNISSWSLHDQWHELILGPLSKLDDKDCRSKHVLVVDALDECEDQNNIQIILQLLAEVQSLKVIKLRVLLTSRPEVPIQHGFHQIREDEHQDLVLDDIKRSIIDHDISVFLRGKLRLIGRECRFKAGWPEDRAIERLVQNSGGLFIWAATACRFIEQDGQLAETRLTSLLWEGSGILLPERKLDKIYTTVLTNSLRGEYDKEESWRLHKLFRQIVGPMVTLRDPLSVSSLAELLGKDVHTLKRTLTNLYSVLDMPNIETNTIRLLHPSFHDFLLDQSRYSNPQFYIDKKLVHRLIYQNCLQVMSKHLRRDICNLQHPGASTAGLSGTELDRHVQPPVQYACRFWVYHFKRSDMDIGDYDDIEVFLRRHFLHWLEVLSLLGCVSDATFMIDMLDSTLNMRIEQPQMRLGLRDRIKSTFLHRLDLKNEGTTPSSLQAFIHDAIRFTVTFQPVLETSPLQVYYGGLTFSPNASIVRKNFLIEVPAWISCMPKVSEKWSHYLQVFKGHSGRVTSVDFSPDSKTLASASEDATIRVWDAGSGKALQTLKGHLDWVMSVAFSPDSKTLASASVDATVRVWDAESGKALQTFKGHLDWVAAVTFSPDSKMLASASSDATVRIWDARSGKALRILKGHSGIVKAVTFSPDGKTLASALCDATVRVWDVESGKALRTLKGHSGWVAAVTFSPNGKTLASASCDGTAKVWDLGSGETLQTLYGHSNVVAAVTFSPDGKTLVSASWDTTVRVWDAGSGEALQTLKGHSRAVKAVAFSPDGMTLASASGDTTVRVWDAGSRETLQTLKGHSNRVTAIAFSPDGKMLASASDDATVKIWDAGSRKALQTLKGHLNLVTAIAFSLDSKTLASASDDGIVRVWDAGPGKALQILKGHSGWVTAVLFSPDSKTLASTSWDATVRIWDVESGEALQTLKGHSNVVMAVAFSPDGKMLASASGDATVRIWDARSGKALRILKGHSGWVTAVTFSPDDRTLASASWDTTVRVWDAGSGKALQILKGHSGWVAAVAFSPDGKTLVSASWDATVRIWDAGSGKALQTLKGHSNLVAAVAFSPDGKTLASASWDTTVRIWDARSGKTLQILKGYSGRVTAVAFSPNGKMLASASWDMTVRVWDTGSRKSLQMFNGHSNAVTAVAFSPDGKTLASVSDDTTVRIWDAGSGKALQTLKGHSNRVTAVTFSPDGKTLASASGDATVRIWDAGSGKALQTLKGHSGFVAAVVFSPDGKTLASVPWDMTVRVWDARSGKALQTLKGHMGIVMAVAFSPDSTILASASWDETVRVWDAGSGKALQTLKGHSNRVMAVTFSPDGKTLVSASSDATVRIWDARSGMALRTLQTNFSIGSLSFTEDGSCLMTNRGLLYIWDPSNPTVLSQPTSQPSAFIEDEWVWYGGERILWLPLEYQQSTCTAVHGSTVAFGYSSGQVLIIGFAFEHLRLPLPPPQSSPLQLRSL</sequence>
<feature type="repeat" description="WD" evidence="6">
    <location>
        <begin position="757"/>
        <end position="798"/>
    </location>
</feature>
<dbReference type="PROSITE" id="PS50082">
    <property type="entry name" value="WD_REPEATS_2"/>
    <property type="match status" value="20"/>
</dbReference>
<dbReference type="SUPFAM" id="SSF50969">
    <property type="entry name" value="YVTN repeat-like/Quinoprotein amine dehydrogenase"/>
    <property type="match status" value="1"/>
</dbReference>
<feature type="repeat" description="WD" evidence="6">
    <location>
        <begin position="1093"/>
        <end position="1134"/>
    </location>
</feature>
<dbReference type="PROSITE" id="PS00678">
    <property type="entry name" value="WD_REPEATS_1"/>
    <property type="match status" value="9"/>
</dbReference>
<dbReference type="InterPro" id="IPR020472">
    <property type="entry name" value="WD40_PAC1"/>
</dbReference>
<evidence type="ECO:0000256" key="2">
    <source>
        <dbReference type="ARBA" id="ARBA00022737"/>
    </source>
</evidence>
<dbReference type="InterPro" id="IPR019775">
    <property type="entry name" value="WD40_repeat_CS"/>
</dbReference>
<dbReference type="InterPro" id="IPR015943">
    <property type="entry name" value="WD40/YVTN_repeat-like_dom_sf"/>
</dbReference>
<evidence type="ECO:0000256" key="5">
    <source>
        <dbReference type="ARBA" id="ARBA00043913"/>
    </source>
</evidence>
<feature type="repeat" description="WD" evidence="6">
    <location>
        <begin position="1303"/>
        <end position="1344"/>
    </location>
</feature>
<dbReference type="PRINTS" id="PR00320">
    <property type="entry name" value="GPROTEINBRPT"/>
</dbReference>
<dbReference type="EMBL" id="ML975172">
    <property type="protein sequence ID" value="KAF1809453.1"/>
    <property type="molecule type" value="Genomic_DNA"/>
</dbReference>
<dbReference type="SUPFAM" id="SSF50978">
    <property type="entry name" value="WD40 repeat-like"/>
    <property type="match status" value="2"/>
</dbReference>
<dbReference type="Pfam" id="PF24883">
    <property type="entry name" value="NPHP3_N"/>
    <property type="match status" value="1"/>
</dbReference>
<feature type="repeat" description="WD" evidence="6">
    <location>
        <begin position="715"/>
        <end position="756"/>
    </location>
</feature>
<feature type="repeat" description="WD" evidence="6">
    <location>
        <begin position="841"/>
        <end position="882"/>
    </location>
</feature>
<dbReference type="CDD" id="cd00200">
    <property type="entry name" value="WD40"/>
    <property type="match status" value="3"/>
</dbReference>
<dbReference type="InterPro" id="IPR011044">
    <property type="entry name" value="Quino_amine_DH_bsu"/>
</dbReference>
<organism evidence="9">
    <name type="scientific">Eremomyces bilateralis CBS 781.70</name>
    <dbReference type="NCBI Taxonomy" id="1392243"/>
    <lineage>
        <taxon>Eukaryota</taxon>
        <taxon>Fungi</taxon>
        <taxon>Dikarya</taxon>
        <taxon>Ascomycota</taxon>
        <taxon>Pezizomycotina</taxon>
        <taxon>Dothideomycetes</taxon>
        <taxon>Dothideomycetes incertae sedis</taxon>
        <taxon>Eremomycetales</taxon>
        <taxon>Eremomycetaceae</taxon>
        <taxon>Eremomyces</taxon>
    </lineage>
</organism>
<evidence type="ECO:0000256" key="6">
    <source>
        <dbReference type="PROSITE-ProRule" id="PRU00221"/>
    </source>
</evidence>
<dbReference type="Gene3D" id="2.130.10.10">
    <property type="entry name" value="YVTN repeat-like/Quinoprotein amine dehydrogenase"/>
    <property type="match status" value="9"/>
</dbReference>
<dbReference type="GeneID" id="54414556"/>
<dbReference type="SMART" id="SM00564">
    <property type="entry name" value="PQQ"/>
    <property type="match status" value="9"/>
</dbReference>
<evidence type="ECO:0000313" key="10">
    <source>
        <dbReference type="Proteomes" id="UP000504638"/>
    </source>
</evidence>
<gene>
    <name evidence="9 11" type="ORF">P152DRAFT_157731</name>
</gene>
<evidence type="ECO:0000313" key="9">
    <source>
        <dbReference type="EMBL" id="KAF1809453.1"/>
    </source>
</evidence>
<dbReference type="PANTHER" id="PTHR22847">
    <property type="entry name" value="WD40 REPEAT PROTEIN"/>
    <property type="match status" value="1"/>
</dbReference>
<dbReference type="SMART" id="SM00320">
    <property type="entry name" value="WD40"/>
    <property type="match status" value="21"/>
</dbReference>
<dbReference type="Pfam" id="PF23414">
    <property type="entry name" value="Beta-prop_EML_2"/>
    <property type="match status" value="1"/>
</dbReference>
<feature type="repeat" description="WD" evidence="6">
    <location>
        <begin position="1261"/>
        <end position="1302"/>
    </location>
</feature>
<evidence type="ECO:0000259" key="8">
    <source>
        <dbReference type="Pfam" id="PF24883"/>
    </source>
</evidence>
<reference evidence="11" key="3">
    <citation type="submission" date="2025-04" db="UniProtKB">
        <authorList>
            <consortium name="RefSeq"/>
        </authorList>
    </citation>
    <scope>IDENTIFICATION</scope>
    <source>
        <strain evidence="11">CBS 781.70</strain>
    </source>
</reference>
<feature type="repeat" description="WD" evidence="6">
    <location>
        <begin position="1345"/>
        <end position="1386"/>
    </location>
</feature>
<proteinExistence type="inferred from homology"/>
<name>A0A6G1FUL9_9PEZI</name>
<dbReference type="InterPro" id="IPR011047">
    <property type="entry name" value="Quinoprotein_ADH-like_sf"/>
</dbReference>
<protein>
    <recommendedName>
        <fullName evidence="4">Mitochondrial division protein 1</fullName>
    </recommendedName>
</protein>
<dbReference type="PROSITE" id="PS50294">
    <property type="entry name" value="WD_REPEATS_REGION"/>
    <property type="match status" value="20"/>
</dbReference>
<reference evidence="9 11" key="1">
    <citation type="submission" date="2020-01" db="EMBL/GenBank/DDBJ databases">
        <authorList>
            <consortium name="DOE Joint Genome Institute"/>
            <person name="Haridas S."/>
            <person name="Albert R."/>
            <person name="Binder M."/>
            <person name="Bloem J."/>
            <person name="Labutti K."/>
            <person name="Salamov A."/>
            <person name="Andreopoulos B."/>
            <person name="Baker S.E."/>
            <person name="Barry K."/>
            <person name="Bills G."/>
            <person name="Bluhm B.H."/>
            <person name="Cannon C."/>
            <person name="Castanera R."/>
            <person name="Culley D.E."/>
            <person name="Daum C."/>
            <person name="Ezra D."/>
            <person name="Gonzalez J.B."/>
            <person name="Henrissat B."/>
            <person name="Kuo A."/>
            <person name="Liang C."/>
            <person name="Lipzen A."/>
            <person name="Lutzoni F."/>
            <person name="Magnuson J."/>
            <person name="Mondo S."/>
            <person name="Nolan M."/>
            <person name="Ohm R."/>
            <person name="Pangilinan J."/>
            <person name="Park H.-J."/>
            <person name="Ramirez L."/>
            <person name="Alfaro M."/>
            <person name="Sun H."/>
            <person name="Tritt A."/>
            <person name="Yoshinaga Y."/>
            <person name="Zwiers L.-H."/>
            <person name="Turgeon B.G."/>
            <person name="Goodwin S.B."/>
            <person name="Spatafora J.W."/>
            <person name="Crous P.W."/>
            <person name="Grigoriev I.V."/>
        </authorList>
    </citation>
    <scope>NUCLEOTIDE SEQUENCE</scope>
    <source>
        <strain evidence="9 11">CBS 781.70</strain>
    </source>
</reference>
<dbReference type="FunFam" id="2.130.10.10:FF:000228">
    <property type="entry name" value="COMPASS-like H3K4 histone methylase component WDR5A"/>
    <property type="match status" value="1"/>
</dbReference>
<keyword evidence="1 6" id="KW-0853">WD repeat</keyword>
<dbReference type="InterPro" id="IPR056884">
    <property type="entry name" value="NPHP3-like_N"/>
</dbReference>
<dbReference type="Proteomes" id="UP000504638">
    <property type="component" value="Unplaced"/>
</dbReference>
<keyword evidence="10" id="KW-1185">Reference proteome</keyword>
<dbReference type="RefSeq" id="XP_033531084.1">
    <property type="nucleotide sequence ID" value="XM_033673986.1"/>
</dbReference>
<keyword evidence="2" id="KW-0677">Repeat</keyword>
<evidence type="ECO:0000313" key="11">
    <source>
        <dbReference type="RefSeq" id="XP_033531084.1"/>
    </source>
</evidence>
<evidence type="ECO:0000256" key="1">
    <source>
        <dbReference type="ARBA" id="ARBA00022574"/>
    </source>
</evidence>
<evidence type="ECO:0000256" key="4">
    <source>
        <dbReference type="ARBA" id="ARBA00039789"/>
    </source>
</evidence>
<dbReference type="InterPro" id="IPR018391">
    <property type="entry name" value="PQQ_b-propeller_rpt"/>
</dbReference>
<feature type="repeat" description="WD" evidence="6">
    <location>
        <begin position="883"/>
        <end position="924"/>
    </location>
</feature>
<feature type="repeat" description="WD" evidence="6">
    <location>
        <begin position="1051"/>
        <end position="1092"/>
    </location>
</feature>
<dbReference type="GO" id="GO:0035097">
    <property type="term" value="C:histone methyltransferase complex"/>
    <property type="evidence" value="ECO:0007669"/>
    <property type="project" value="UniProtKB-ARBA"/>
</dbReference>
<dbReference type="InterPro" id="IPR055442">
    <property type="entry name" value="Beta-prop_EML-like_2nd"/>
</dbReference>